<evidence type="ECO:0000313" key="3">
    <source>
        <dbReference type="Proteomes" id="UP000199034"/>
    </source>
</evidence>
<dbReference type="RefSeq" id="WP_211753107.1">
    <property type="nucleotide sequence ID" value="NZ_FMZM01000012.1"/>
</dbReference>
<gene>
    <name evidence="2" type="ORF">SAMN05421872_112178</name>
</gene>
<protein>
    <recommendedName>
        <fullName evidence="1">DUF7144 domain-containing protein</fullName>
    </recommendedName>
</protein>
<reference evidence="2 3" key="1">
    <citation type="submission" date="2016-10" db="EMBL/GenBank/DDBJ databases">
        <authorList>
            <person name="de Groot N.N."/>
        </authorList>
    </citation>
    <scope>NUCLEOTIDE SEQUENCE [LARGE SCALE GENOMIC DNA]</scope>
    <source>
        <strain evidence="2 3">CGMCC 4.6858</strain>
    </source>
</reference>
<dbReference type="STRING" id="1045774.SAMN05421872_112178"/>
<feature type="domain" description="DUF7144" evidence="1">
    <location>
        <begin position="24"/>
        <end position="134"/>
    </location>
</feature>
<evidence type="ECO:0000259" key="1">
    <source>
        <dbReference type="Pfam" id="PF23636"/>
    </source>
</evidence>
<name>A0A1G6YVT4_9ACTN</name>
<dbReference type="Pfam" id="PF23636">
    <property type="entry name" value="DUF7144"/>
    <property type="match status" value="1"/>
</dbReference>
<evidence type="ECO:0000313" key="2">
    <source>
        <dbReference type="EMBL" id="SDD94382.1"/>
    </source>
</evidence>
<dbReference type="Proteomes" id="UP000199034">
    <property type="component" value="Unassembled WGS sequence"/>
</dbReference>
<dbReference type="InterPro" id="IPR055568">
    <property type="entry name" value="DUF7144"/>
</dbReference>
<dbReference type="AlphaFoldDB" id="A0A1G6YVT4"/>
<proteinExistence type="predicted"/>
<dbReference type="EMBL" id="FMZM01000012">
    <property type="protein sequence ID" value="SDD94382.1"/>
    <property type="molecule type" value="Genomic_DNA"/>
</dbReference>
<sequence>MSTTSSRRAYHDSSRGQWASGIELFAGLMLALVAMVQILNGIAAIAEDTLFLTGYDYVFAFDLTTWGWVSLVLGLLAGATAVGVVLRTTWGRMAGVLVAFVGALASFGFMPYQPWWGVVVLAFNSLVIWALLTQTYYLGD</sequence>
<organism evidence="2 3">
    <name type="scientific">Nocardioides lianchengensis</name>
    <dbReference type="NCBI Taxonomy" id="1045774"/>
    <lineage>
        <taxon>Bacteria</taxon>
        <taxon>Bacillati</taxon>
        <taxon>Actinomycetota</taxon>
        <taxon>Actinomycetes</taxon>
        <taxon>Propionibacteriales</taxon>
        <taxon>Nocardioidaceae</taxon>
        <taxon>Nocardioides</taxon>
    </lineage>
</organism>
<keyword evidence="3" id="KW-1185">Reference proteome</keyword>
<accession>A0A1G6YVT4</accession>